<accession>A0ABY4TS32</accession>
<evidence type="ECO:0000313" key="2">
    <source>
        <dbReference type="Proteomes" id="UP001055580"/>
    </source>
</evidence>
<organism evidence="1 2">
    <name type="scientific">Sphingomonas donggukensis</name>
    <dbReference type="NCBI Taxonomy" id="2949093"/>
    <lineage>
        <taxon>Bacteria</taxon>
        <taxon>Pseudomonadati</taxon>
        <taxon>Pseudomonadota</taxon>
        <taxon>Alphaproteobacteria</taxon>
        <taxon>Sphingomonadales</taxon>
        <taxon>Sphingomonadaceae</taxon>
        <taxon>Sphingomonas</taxon>
    </lineage>
</organism>
<keyword evidence="2" id="KW-1185">Reference proteome</keyword>
<dbReference type="Proteomes" id="UP001055580">
    <property type="component" value="Chromosome"/>
</dbReference>
<gene>
    <name evidence="1" type="ORF">M9980_08595</name>
</gene>
<reference evidence="1" key="1">
    <citation type="submission" date="2022-05" db="EMBL/GenBank/DDBJ databases">
        <title>Sphingomonas sp. strain RMG20 Genome sequencing and assembly.</title>
        <authorList>
            <person name="Kim I."/>
        </authorList>
    </citation>
    <scope>NUCLEOTIDE SEQUENCE</scope>
    <source>
        <strain evidence="1">RMG20</strain>
    </source>
</reference>
<name>A0ABY4TS32_9SPHN</name>
<protein>
    <submittedName>
        <fullName evidence="1">Uncharacterized protein</fullName>
    </submittedName>
</protein>
<sequence length="178" mass="20075">MQYHFEAYGPFVVDFDEGYDWVPGKIWWSGVDENYDGVSSAIGCYAFASGGANPIPWYVGKCENSKGFKNEVFATHKVAHFRAMASQCSGPYHIYLFPLISGEFDSDWIYATGKSAKQVIAWLETSLIAMAYARNPELLNWAHTRFLRSARVRGLMDHNLDGAHDEARMARKTFLGRG</sequence>
<evidence type="ECO:0000313" key="1">
    <source>
        <dbReference type="EMBL" id="URW74635.1"/>
    </source>
</evidence>
<dbReference type="RefSeq" id="WP_250749294.1">
    <property type="nucleotide sequence ID" value="NZ_CP098401.1"/>
</dbReference>
<proteinExistence type="predicted"/>
<dbReference type="EMBL" id="CP098401">
    <property type="protein sequence ID" value="URW74635.1"/>
    <property type="molecule type" value="Genomic_DNA"/>
</dbReference>